<dbReference type="SUPFAM" id="SSF53756">
    <property type="entry name" value="UDP-Glycosyltransferase/glycogen phosphorylase"/>
    <property type="match status" value="1"/>
</dbReference>
<comment type="similarity">
    <text evidence="1 4">Belongs to the UDP-glycosyltransferase family.</text>
</comment>
<dbReference type="EC" id="2.4.1.-" evidence="5"/>
<evidence type="ECO:0000256" key="5">
    <source>
        <dbReference type="RuleBase" id="RU362057"/>
    </source>
</evidence>
<evidence type="ECO:0000256" key="2">
    <source>
        <dbReference type="ARBA" id="ARBA00022676"/>
    </source>
</evidence>
<dbReference type="GO" id="GO:0031542">
    <property type="term" value="P:positive regulation of anthocyanin biosynthetic process"/>
    <property type="evidence" value="ECO:0007669"/>
    <property type="project" value="UniProtKB-ARBA"/>
</dbReference>
<dbReference type="AlphaFoldDB" id="A0A7S9FTM1"/>
<dbReference type="Pfam" id="PF00201">
    <property type="entry name" value="UDPGT"/>
    <property type="match status" value="1"/>
</dbReference>
<dbReference type="PANTHER" id="PTHR11926:SF1494">
    <property type="entry name" value="FLAVONOL 3-O-GLUCOSYLTRANSFERASE UGT76E12-RELATED"/>
    <property type="match status" value="1"/>
</dbReference>
<evidence type="ECO:0000256" key="3">
    <source>
        <dbReference type="ARBA" id="ARBA00022679"/>
    </source>
</evidence>
<dbReference type="EMBL" id="MT425532">
    <property type="protein sequence ID" value="QPF47162.1"/>
    <property type="molecule type" value="mRNA"/>
</dbReference>
<dbReference type="GO" id="GO:0047213">
    <property type="term" value="F:anthocyanidin 3-O-glucosyltransferase activity"/>
    <property type="evidence" value="ECO:0007669"/>
    <property type="project" value="UniProtKB-ARBA"/>
</dbReference>
<reference evidence="6" key="2">
    <citation type="journal article" date="2021" name="New">
        <title>R2R3-MYB genes control petal pigmentation patterning in Clarkia gracilis ssp. sonomensis (Onagraceae).</title>
        <authorList>
            <person name="Lin R.C."/>
            <person name="Rausher M.D."/>
        </authorList>
    </citation>
    <scope>NUCLEOTIDE SEQUENCE</scope>
    <source>
        <tissue evidence="6">Pink background</tissue>
        <tissue evidence="7">White cup</tissue>
    </source>
</reference>
<evidence type="ECO:0000256" key="1">
    <source>
        <dbReference type="ARBA" id="ARBA00009995"/>
    </source>
</evidence>
<reference evidence="6" key="1">
    <citation type="submission" date="2020-04" db="EMBL/GenBank/DDBJ databases">
        <authorList>
            <person name="Lin R.-C."/>
            <person name="Rausher M.D."/>
        </authorList>
    </citation>
    <scope>NUCLEOTIDE SEQUENCE</scope>
    <source>
        <tissue evidence="6">Pink background</tissue>
        <tissue evidence="7">White cup</tissue>
    </source>
</reference>
<name>A0A7S9FTM1_9MYRT</name>
<dbReference type="FunFam" id="3.40.50.2000:FF:000129">
    <property type="entry name" value="Glycosyltransferase"/>
    <property type="match status" value="1"/>
</dbReference>
<dbReference type="PROSITE" id="PS00375">
    <property type="entry name" value="UDPGT"/>
    <property type="match status" value="1"/>
</dbReference>
<sequence length="462" mass="49969">MSDKEAKNTTAHHGQPHVAVLAFPFSTHAAPLLAATRRLAAASPTTLFSFFNTAVSNRSLGLSAGTHGNIRAYDISDGVPEGYVFAGKPQEEIELFMRAAPARFREGVEAAGVESGRRVRWLLTDAFFWFAAEMASEIEAPWVAFWTAGPTSLSAHIYTDLIRDNFKGSLTAAEAQEDETPLDFIPGMSKIRVRDLPEGILFGNLKSLFSDMLHRMGRALPSAAAVFLNSFEELDPAITDDLTSKLTTFLSIGPTNLLHKPPLPSDPDTDACLHWLDAQKPVSVVYVSFGSVTVPPRGELAALAEGLEVSGAPFLWSLKKSEDLPEGFVERTRRQGKVVPWAPQEAILSSAATGAFVTHCGWNSLLESVAGGVPMICRPFFGDQRINGRVVEGVLGIGVKLEGGVVSKEGLVRALGVVLLGEEGREMRKKMKLLREKAEWAVGAQGSSTRNFNQLVKLVDLS</sequence>
<dbReference type="GO" id="GO:0080044">
    <property type="term" value="F:quercetin 7-O-glucosyltransferase activity"/>
    <property type="evidence" value="ECO:0007669"/>
    <property type="project" value="TreeGrafter"/>
</dbReference>
<keyword evidence="3 4" id="KW-0808">Transferase</keyword>
<gene>
    <name evidence="6" type="primary">UF3GT</name>
</gene>
<dbReference type="InterPro" id="IPR035595">
    <property type="entry name" value="UDP_glycos_trans_CS"/>
</dbReference>
<dbReference type="CDD" id="cd03784">
    <property type="entry name" value="GT1_Gtf-like"/>
    <property type="match status" value="1"/>
</dbReference>
<accession>A0A7S9FTM1</accession>
<dbReference type="InterPro" id="IPR002213">
    <property type="entry name" value="UDP_glucos_trans"/>
</dbReference>
<dbReference type="GO" id="GO:0033485">
    <property type="term" value="P:cyanidin 3-O-glucoside biosynthetic process"/>
    <property type="evidence" value="ECO:0007669"/>
    <property type="project" value="UniProtKB-ARBA"/>
</dbReference>
<protein>
    <recommendedName>
        <fullName evidence="5">Glycosyltransferase</fullName>
        <ecNumber evidence="5">2.4.1.-</ecNumber>
    </recommendedName>
</protein>
<keyword evidence="2 4" id="KW-0328">Glycosyltransferase</keyword>
<organism evidence="6">
    <name type="scientific">Clarkia gracilis subsp. sonomensis</name>
    <dbReference type="NCBI Taxonomy" id="1906248"/>
    <lineage>
        <taxon>Eukaryota</taxon>
        <taxon>Viridiplantae</taxon>
        <taxon>Streptophyta</taxon>
        <taxon>Embryophyta</taxon>
        <taxon>Tracheophyta</taxon>
        <taxon>Spermatophyta</taxon>
        <taxon>Magnoliopsida</taxon>
        <taxon>eudicotyledons</taxon>
        <taxon>Gunneridae</taxon>
        <taxon>Pentapetalae</taxon>
        <taxon>rosids</taxon>
        <taxon>malvids</taxon>
        <taxon>Myrtales</taxon>
        <taxon>Onagraceae</taxon>
        <taxon>Onagroideae</taxon>
        <taxon>Onagreae</taxon>
        <taxon>Clarkia</taxon>
    </lineage>
</organism>
<dbReference type="FunFam" id="3.40.50.2000:FF:000060">
    <property type="entry name" value="Glycosyltransferase"/>
    <property type="match status" value="1"/>
</dbReference>
<evidence type="ECO:0000313" key="7">
    <source>
        <dbReference type="EMBL" id="QPF47163.1"/>
    </source>
</evidence>
<evidence type="ECO:0000313" key="6">
    <source>
        <dbReference type="EMBL" id="QPF47162.1"/>
    </source>
</evidence>
<dbReference type="GO" id="GO:0080043">
    <property type="term" value="F:quercetin 3-O-glucosyltransferase activity"/>
    <property type="evidence" value="ECO:0007669"/>
    <property type="project" value="TreeGrafter"/>
</dbReference>
<dbReference type="EMBL" id="MT425533">
    <property type="protein sequence ID" value="QPF47163.1"/>
    <property type="molecule type" value="mRNA"/>
</dbReference>
<proteinExistence type="evidence at transcript level"/>
<dbReference type="PANTHER" id="PTHR11926">
    <property type="entry name" value="GLUCOSYL/GLUCURONOSYL TRANSFERASES"/>
    <property type="match status" value="1"/>
</dbReference>
<dbReference type="Gene3D" id="3.40.50.2000">
    <property type="entry name" value="Glycogen Phosphorylase B"/>
    <property type="match status" value="2"/>
</dbReference>
<evidence type="ECO:0000256" key="4">
    <source>
        <dbReference type="RuleBase" id="RU003718"/>
    </source>
</evidence>